<evidence type="ECO:0000259" key="1">
    <source>
        <dbReference type="PROSITE" id="PS51114"/>
    </source>
</evidence>
<evidence type="ECO:0000313" key="3">
    <source>
        <dbReference type="Proteomes" id="UP000694700"/>
    </source>
</evidence>
<dbReference type="GO" id="GO:0061630">
    <property type="term" value="F:ubiquitin protein ligase activity"/>
    <property type="evidence" value="ECO:0007669"/>
    <property type="project" value="TreeGrafter"/>
</dbReference>
<proteinExistence type="predicted"/>
<feature type="domain" description="FBA" evidence="1">
    <location>
        <begin position="1"/>
        <end position="107"/>
    </location>
</feature>
<dbReference type="Pfam" id="PF04300">
    <property type="entry name" value="FBA"/>
    <property type="match status" value="1"/>
</dbReference>
<dbReference type="FunFam" id="2.60.120.260:FF:000012">
    <property type="entry name" value="F-box only protein 2"/>
    <property type="match status" value="1"/>
</dbReference>
<accession>A0A8C1YJX1</accession>
<dbReference type="Proteomes" id="UP000694700">
    <property type="component" value="Unplaced"/>
</dbReference>
<protein>
    <recommendedName>
        <fullName evidence="1">FBA domain-containing protein</fullName>
    </recommendedName>
</protein>
<dbReference type="SMART" id="SM01198">
    <property type="entry name" value="FBA"/>
    <property type="match status" value="1"/>
</dbReference>
<dbReference type="InterPro" id="IPR007397">
    <property type="entry name" value="F-box-assoc_dom"/>
</dbReference>
<dbReference type="AlphaFoldDB" id="A0A8C1YJX1"/>
<dbReference type="PROSITE" id="PS51114">
    <property type="entry name" value="FBA"/>
    <property type="match status" value="1"/>
</dbReference>
<dbReference type="GO" id="GO:0006516">
    <property type="term" value="P:glycoprotein catabolic process"/>
    <property type="evidence" value="ECO:0007669"/>
    <property type="project" value="TreeGrafter"/>
</dbReference>
<dbReference type="InterPro" id="IPR008979">
    <property type="entry name" value="Galactose-bd-like_sf"/>
</dbReference>
<reference evidence="2" key="1">
    <citation type="submission" date="2025-08" db="UniProtKB">
        <authorList>
            <consortium name="Ensembl"/>
        </authorList>
    </citation>
    <scope>IDENTIFICATION</scope>
</reference>
<evidence type="ECO:0000313" key="2">
    <source>
        <dbReference type="Ensembl" id="ENSCCRP00015011157.1"/>
    </source>
</evidence>
<sequence>MCSSVVWTLLTSRTSSFVYAPRFDCGCQYEICVELLDQRKKPICTFQPEKVFFEQWNDEPWCQMTHVFKDYGPGVRFIRFTHGGVDTQFWSGWFGIRVTNSSVEILHLSV</sequence>
<organism evidence="2 3">
    <name type="scientific">Cyprinus carpio</name>
    <name type="common">Common carp</name>
    <dbReference type="NCBI Taxonomy" id="7962"/>
    <lineage>
        <taxon>Eukaryota</taxon>
        <taxon>Metazoa</taxon>
        <taxon>Chordata</taxon>
        <taxon>Craniata</taxon>
        <taxon>Vertebrata</taxon>
        <taxon>Euteleostomi</taxon>
        <taxon>Actinopterygii</taxon>
        <taxon>Neopterygii</taxon>
        <taxon>Teleostei</taxon>
        <taxon>Ostariophysi</taxon>
        <taxon>Cypriniformes</taxon>
        <taxon>Cyprinidae</taxon>
        <taxon>Cyprininae</taxon>
        <taxon>Cyprinus</taxon>
    </lineage>
</organism>
<dbReference type="GO" id="GO:0031146">
    <property type="term" value="P:SCF-dependent proteasomal ubiquitin-dependent protein catabolic process"/>
    <property type="evidence" value="ECO:0007669"/>
    <property type="project" value="TreeGrafter"/>
</dbReference>
<dbReference type="SUPFAM" id="SSF49785">
    <property type="entry name" value="Galactose-binding domain-like"/>
    <property type="match status" value="1"/>
</dbReference>
<dbReference type="InterPro" id="IPR039752">
    <property type="entry name" value="F-box_only"/>
</dbReference>
<dbReference type="PANTHER" id="PTHR12125">
    <property type="entry name" value="F-BOX ONLY PROTEIN 6-LIKE PROTEIN"/>
    <property type="match status" value="1"/>
</dbReference>
<dbReference type="Ensembl" id="ENSCCRT00015011570.1">
    <property type="protein sequence ID" value="ENSCCRP00015011157.1"/>
    <property type="gene ID" value="ENSCCRG00015005241.1"/>
</dbReference>
<dbReference type="GO" id="GO:0005737">
    <property type="term" value="C:cytoplasm"/>
    <property type="evidence" value="ECO:0007669"/>
    <property type="project" value="UniProtKB-ARBA"/>
</dbReference>
<name>A0A8C1YJX1_CYPCA</name>
<dbReference type="Gene3D" id="2.60.120.260">
    <property type="entry name" value="Galactose-binding domain-like"/>
    <property type="match status" value="1"/>
</dbReference>
<dbReference type="PANTHER" id="PTHR12125:SF12">
    <property type="entry name" value="F-BOX ONLY PROTEIN 6"/>
    <property type="match status" value="1"/>
</dbReference>
<dbReference type="GO" id="GO:0019005">
    <property type="term" value="C:SCF ubiquitin ligase complex"/>
    <property type="evidence" value="ECO:0007669"/>
    <property type="project" value="TreeGrafter"/>
</dbReference>
<dbReference type="GO" id="GO:0036503">
    <property type="term" value="P:ERAD pathway"/>
    <property type="evidence" value="ECO:0007669"/>
    <property type="project" value="TreeGrafter"/>
</dbReference>